<evidence type="ECO:0000313" key="1">
    <source>
        <dbReference type="EMBL" id="KLP91908.1"/>
    </source>
</evidence>
<reference evidence="1 2" key="1">
    <citation type="submission" date="2015-06" db="EMBL/GenBank/DDBJ databases">
        <authorList>
            <person name="Adams M."/>
            <person name="Sutton G."/>
            <person name="Nelson K."/>
            <person name="Bonomo R."/>
            <person name="McCorrison J."/>
            <person name="Sanka R."/>
            <person name="Brinkac L."/>
            <person name="Nierman W."/>
        </authorList>
    </citation>
    <scope>NUCLEOTIDE SEQUENCE [LARGE SCALE GENOMIC DNA]</scope>
    <source>
        <strain evidence="1 2">GN02692</strain>
    </source>
</reference>
<name>A0A837LCH3_9ENTR</name>
<comment type="caution">
    <text evidence="1">The sequence shown here is derived from an EMBL/GenBank/DDBJ whole genome shotgun (WGS) entry which is preliminary data.</text>
</comment>
<sequence length="74" mass="8249">MKNQLLTWRQSSSNDEWIDLASKAGTSPGYLNLIAYGYRNASPRLALAIETASKSFPEKPIIAKEQLVFRCSDS</sequence>
<accession>A0A837LCH3</accession>
<proteinExistence type="predicted"/>
<dbReference type="EMBL" id="LEDI01000106">
    <property type="protein sequence ID" value="KLP91908.1"/>
    <property type="molecule type" value="Genomic_DNA"/>
</dbReference>
<organism evidence="1 2">
    <name type="scientific">Enterobacter roggenkampii</name>
    <dbReference type="NCBI Taxonomy" id="1812935"/>
    <lineage>
        <taxon>Bacteria</taxon>
        <taxon>Pseudomonadati</taxon>
        <taxon>Pseudomonadota</taxon>
        <taxon>Gammaproteobacteria</taxon>
        <taxon>Enterobacterales</taxon>
        <taxon>Enterobacteriaceae</taxon>
        <taxon>Enterobacter</taxon>
        <taxon>Enterobacter cloacae complex</taxon>
    </lineage>
</organism>
<gene>
    <name evidence="1" type="ORF">ABF77_20235</name>
</gene>
<dbReference type="AlphaFoldDB" id="A0A837LCH3"/>
<dbReference type="RefSeq" id="WP_047748635.1">
    <property type="nucleotide sequence ID" value="NZ_LEDI01000106.1"/>
</dbReference>
<dbReference type="Proteomes" id="UP000036013">
    <property type="component" value="Unassembled WGS sequence"/>
</dbReference>
<protein>
    <submittedName>
        <fullName evidence="1">Antirepressor</fullName>
    </submittedName>
</protein>
<evidence type="ECO:0000313" key="2">
    <source>
        <dbReference type="Proteomes" id="UP000036013"/>
    </source>
</evidence>